<protein>
    <submittedName>
        <fullName evidence="9">DNA repair protein RadC</fullName>
    </submittedName>
</protein>
<comment type="similarity">
    <text evidence="1 7">Belongs to the UPF0758 family.</text>
</comment>
<dbReference type="Proteomes" id="UP001239167">
    <property type="component" value="Unassembled WGS sequence"/>
</dbReference>
<name>A0ABT9Y549_9FIRM</name>
<keyword evidence="3" id="KW-0479">Metal-binding</keyword>
<evidence type="ECO:0000256" key="1">
    <source>
        <dbReference type="ARBA" id="ARBA00010243"/>
    </source>
</evidence>
<dbReference type="CDD" id="cd08071">
    <property type="entry name" value="MPN_DUF2466"/>
    <property type="match status" value="1"/>
</dbReference>
<evidence type="ECO:0000259" key="8">
    <source>
        <dbReference type="PROSITE" id="PS50249"/>
    </source>
</evidence>
<dbReference type="InterPro" id="IPR037518">
    <property type="entry name" value="MPN"/>
</dbReference>
<dbReference type="PROSITE" id="PS01302">
    <property type="entry name" value="UPF0758"/>
    <property type="match status" value="1"/>
</dbReference>
<evidence type="ECO:0000256" key="3">
    <source>
        <dbReference type="ARBA" id="ARBA00022723"/>
    </source>
</evidence>
<dbReference type="InterPro" id="IPR001405">
    <property type="entry name" value="UPF0758"/>
</dbReference>
<keyword evidence="10" id="KW-1185">Reference proteome</keyword>
<evidence type="ECO:0000256" key="2">
    <source>
        <dbReference type="ARBA" id="ARBA00022670"/>
    </source>
</evidence>
<keyword evidence="4" id="KW-0378">Hydrolase</keyword>
<keyword evidence="5" id="KW-0862">Zinc</keyword>
<dbReference type="PANTHER" id="PTHR30471">
    <property type="entry name" value="DNA REPAIR PROTEIN RADC"/>
    <property type="match status" value="1"/>
</dbReference>
<dbReference type="Pfam" id="PF04002">
    <property type="entry name" value="RadC"/>
    <property type="match status" value="1"/>
</dbReference>
<dbReference type="InterPro" id="IPR025657">
    <property type="entry name" value="RadC_JAB"/>
</dbReference>
<evidence type="ECO:0000313" key="10">
    <source>
        <dbReference type="Proteomes" id="UP001239167"/>
    </source>
</evidence>
<feature type="domain" description="MPN" evidence="8">
    <location>
        <begin position="108"/>
        <end position="230"/>
    </location>
</feature>
<accession>A0ABT9Y549</accession>
<organism evidence="9 10">
    <name type="scientific">Pectinatus haikarae</name>
    <dbReference type="NCBI Taxonomy" id="349096"/>
    <lineage>
        <taxon>Bacteria</taxon>
        <taxon>Bacillati</taxon>
        <taxon>Bacillota</taxon>
        <taxon>Negativicutes</taxon>
        <taxon>Selenomonadales</taxon>
        <taxon>Selenomonadaceae</taxon>
        <taxon>Pectinatus</taxon>
    </lineage>
</organism>
<proteinExistence type="inferred from homology"/>
<comment type="caution">
    <text evidence="9">The sequence shown here is derived from an EMBL/GenBank/DDBJ whole genome shotgun (WGS) entry which is preliminary data.</text>
</comment>
<dbReference type="EMBL" id="JAUSUE010000003">
    <property type="protein sequence ID" value="MDQ0202956.1"/>
    <property type="molecule type" value="Genomic_DNA"/>
</dbReference>
<evidence type="ECO:0000256" key="5">
    <source>
        <dbReference type="ARBA" id="ARBA00022833"/>
    </source>
</evidence>
<dbReference type="Pfam" id="PF20582">
    <property type="entry name" value="UPF0758_N"/>
    <property type="match status" value="1"/>
</dbReference>
<evidence type="ECO:0000256" key="7">
    <source>
        <dbReference type="RuleBase" id="RU003797"/>
    </source>
</evidence>
<evidence type="ECO:0000256" key="6">
    <source>
        <dbReference type="ARBA" id="ARBA00023049"/>
    </source>
</evidence>
<dbReference type="InterPro" id="IPR020891">
    <property type="entry name" value="UPF0758_CS"/>
</dbReference>
<dbReference type="RefSeq" id="WP_307222915.1">
    <property type="nucleotide sequence ID" value="NZ_CP116940.1"/>
</dbReference>
<sequence length="231" mass="25036">MIKNTMVRDLPEQERPREKLIAYGVQSLGNAELLAILLRSGTKEASVLRVAENLLSLYKERGLASIVNLSAVQLSRIHGIGPAKVATVLAAVELGRRIAQEPSKKKIVINGPPDAADYIMPRLKYETKEKFAIVLLNVKNQVLSFRIISVGILNASIVHPREVMAEALNNSAAAIILAHNHPSGDPAPSGDDIATTRRLIKAGQIMGIEIADHIIVGGNGYISFKEQGLMR</sequence>
<dbReference type="PANTHER" id="PTHR30471:SF3">
    <property type="entry name" value="UPF0758 PROTEIN YEES-RELATED"/>
    <property type="match status" value="1"/>
</dbReference>
<dbReference type="NCBIfam" id="NF000642">
    <property type="entry name" value="PRK00024.1"/>
    <property type="match status" value="1"/>
</dbReference>
<reference evidence="9 10" key="1">
    <citation type="submission" date="2023-07" db="EMBL/GenBank/DDBJ databases">
        <title>Genomic Encyclopedia of Type Strains, Phase IV (KMG-IV): sequencing the most valuable type-strain genomes for metagenomic binning, comparative biology and taxonomic classification.</title>
        <authorList>
            <person name="Goeker M."/>
        </authorList>
    </citation>
    <scope>NUCLEOTIDE SEQUENCE [LARGE SCALE GENOMIC DNA]</scope>
    <source>
        <strain evidence="9 10">DSM 16980</strain>
    </source>
</reference>
<keyword evidence="6" id="KW-0482">Metalloprotease</keyword>
<dbReference type="InterPro" id="IPR046778">
    <property type="entry name" value="UPF0758_N"/>
</dbReference>
<dbReference type="Gene3D" id="3.40.140.10">
    <property type="entry name" value="Cytidine Deaminase, domain 2"/>
    <property type="match status" value="1"/>
</dbReference>
<dbReference type="PROSITE" id="PS50249">
    <property type="entry name" value="MPN"/>
    <property type="match status" value="1"/>
</dbReference>
<evidence type="ECO:0000313" key="9">
    <source>
        <dbReference type="EMBL" id="MDQ0202956.1"/>
    </source>
</evidence>
<dbReference type="NCBIfam" id="TIGR00608">
    <property type="entry name" value="radc"/>
    <property type="match status" value="1"/>
</dbReference>
<evidence type="ECO:0000256" key="4">
    <source>
        <dbReference type="ARBA" id="ARBA00022801"/>
    </source>
</evidence>
<keyword evidence="2" id="KW-0645">Protease</keyword>
<gene>
    <name evidence="9" type="ORF">J2S01_000652</name>
</gene>